<dbReference type="RefSeq" id="WP_220118944.1">
    <property type="nucleotide sequence ID" value="NZ_JAHZUY010000074.1"/>
</dbReference>
<dbReference type="EMBL" id="JAHZUY010000074">
    <property type="protein sequence ID" value="MBW8271166.1"/>
    <property type="molecule type" value="Genomic_DNA"/>
</dbReference>
<evidence type="ECO:0000256" key="1">
    <source>
        <dbReference type="SAM" id="MobiDB-lite"/>
    </source>
</evidence>
<keyword evidence="4" id="KW-1185">Reference proteome</keyword>
<protein>
    <submittedName>
        <fullName evidence="3">Uncharacterized protein</fullName>
    </submittedName>
</protein>
<comment type="caution">
    <text evidence="3">The sequence shown here is derived from an EMBL/GenBank/DDBJ whole genome shotgun (WGS) entry which is preliminary data.</text>
</comment>
<evidence type="ECO:0000313" key="4">
    <source>
        <dbReference type="Proteomes" id="UP001519924"/>
    </source>
</evidence>
<dbReference type="Proteomes" id="UP001519924">
    <property type="component" value="Unassembled WGS sequence"/>
</dbReference>
<feature type="chain" id="PRO_5045364881" evidence="2">
    <location>
        <begin position="38"/>
        <end position="154"/>
    </location>
</feature>
<evidence type="ECO:0000256" key="2">
    <source>
        <dbReference type="SAM" id="SignalP"/>
    </source>
</evidence>
<name>A0ABS7F6B5_9PROT</name>
<feature type="compositionally biased region" description="Basic residues" evidence="1">
    <location>
        <begin position="8"/>
        <end position="21"/>
    </location>
</feature>
<sequence>MPFPSRSAPRRAPPRPGHLRRPARAILAAAWALPALAGAQPPAAPPAGEPSAGSAPDGLYAGTLIETWSHPEARCTWPSPRPLLRIAEGRATLRFHEDPPWEATGPVGPGGRIRLEFGRGTEMDVAVVGAIEGTAFRGVLRTRTCAFALELVRR</sequence>
<reference evidence="3 4" key="1">
    <citation type="submission" date="2021-08" db="EMBL/GenBank/DDBJ databases">
        <title>Caldovatus sediminis gen. nov., sp. nov., a moderately thermophilic bacterium isolated from a hot spring.</title>
        <authorList>
            <person name="Hu C.-J."/>
            <person name="Li W.-J."/>
            <person name="Xian W.-D."/>
        </authorList>
    </citation>
    <scope>NUCLEOTIDE SEQUENCE [LARGE SCALE GENOMIC DNA]</scope>
    <source>
        <strain evidence="3 4">SYSU G05006</strain>
    </source>
</reference>
<proteinExistence type="predicted"/>
<feature type="region of interest" description="Disordered" evidence="1">
    <location>
        <begin position="1"/>
        <end position="21"/>
    </location>
</feature>
<feature type="region of interest" description="Disordered" evidence="1">
    <location>
        <begin position="38"/>
        <end position="58"/>
    </location>
</feature>
<gene>
    <name evidence="3" type="ORF">K1J50_16930</name>
</gene>
<feature type="signal peptide" evidence="2">
    <location>
        <begin position="1"/>
        <end position="37"/>
    </location>
</feature>
<accession>A0ABS7F6B5</accession>
<evidence type="ECO:0000313" key="3">
    <source>
        <dbReference type="EMBL" id="MBW8271166.1"/>
    </source>
</evidence>
<keyword evidence="2" id="KW-0732">Signal</keyword>
<organism evidence="3 4">
    <name type="scientific">Caldovatus aquaticus</name>
    <dbReference type="NCBI Taxonomy" id="2865671"/>
    <lineage>
        <taxon>Bacteria</taxon>
        <taxon>Pseudomonadati</taxon>
        <taxon>Pseudomonadota</taxon>
        <taxon>Alphaproteobacteria</taxon>
        <taxon>Acetobacterales</taxon>
        <taxon>Roseomonadaceae</taxon>
        <taxon>Caldovatus</taxon>
    </lineage>
</organism>